<dbReference type="EMBL" id="CAAALY010054305">
    <property type="protein sequence ID" value="VEL22021.1"/>
    <property type="molecule type" value="Genomic_DNA"/>
</dbReference>
<sequence length="113" mass="12218">MLESTGLHEAFSTYASSLSLAHMLASLLHSWGFDPILDAALTSRIGLKPIIRSDSCDEQSAMHSAPSNDFLSTLQHPKSALNCTSLLSLGRLSRHGCMALRMPGKYLSPFVSI</sequence>
<reference evidence="1" key="1">
    <citation type="submission" date="2018-11" db="EMBL/GenBank/DDBJ databases">
        <authorList>
            <consortium name="Pathogen Informatics"/>
        </authorList>
    </citation>
    <scope>NUCLEOTIDE SEQUENCE</scope>
</reference>
<accession>A0A3S5APQ7</accession>
<evidence type="ECO:0000313" key="1">
    <source>
        <dbReference type="EMBL" id="VEL22021.1"/>
    </source>
</evidence>
<evidence type="ECO:0000313" key="2">
    <source>
        <dbReference type="Proteomes" id="UP000784294"/>
    </source>
</evidence>
<gene>
    <name evidence="1" type="ORF">PXEA_LOCUS15461</name>
</gene>
<proteinExistence type="predicted"/>
<dbReference type="Proteomes" id="UP000784294">
    <property type="component" value="Unassembled WGS sequence"/>
</dbReference>
<organism evidence="1 2">
    <name type="scientific">Protopolystoma xenopodis</name>
    <dbReference type="NCBI Taxonomy" id="117903"/>
    <lineage>
        <taxon>Eukaryota</taxon>
        <taxon>Metazoa</taxon>
        <taxon>Spiralia</taxon>
        <taxon>Lophotrochozoa</taxon>
        <taxon>Platyhelminthes</taxon>
        <taxon>Monogenea</taxon>
        <taxon>Polyopisthocotylea</taxon>
        <taxon>Polystomatidea</taxon>
        <taxon>Polystomatidae</taxon>
        <taxon>Protopolystoma</taxon>
    </lineage>
</organism>
<dbReference type="AlphaFoldDB" id="A0A3S5APQ7"/>
<comment type="caution">
    <text evidence="1">The sequence shown here is derived from an EMBL/GenBank/DDBJ whole genome shotgun (WGS) entry which is preliminary data.</text>
</comment>
<protein>
    <submittedName>
        <fullName evidence="1">Uncharacterized protein</fullName>
    </submittedName>
</protein>
<name>A0A3S5APQ7_9PLAT</name>
<keyword evidence="2" id="KW-1185">Reference proteome</keyword>